<dbReference type="EMBL" id="JBHMBS010000066">
    <property type="protein sequence ID" value="MFB9682429.1"/>
    <property type="molecule type" value="Genomic_DNA"/>
</dbReference>
<dbReference type="InterPro" id="IPR016032">
    <property type="entry name" value="Sig_transdc_resp-reg_C-effctor"/>
</dbReference>
<dbReference type="PANTHER" id="PTHR43214">
    <property type="entry name" value="TWO-COMPONENT RESPONSE REGULATOR"/>
    <property type="match status" value="1"/>
</dbReference>
<evidence type="ECO:0000256" key="5">
    <source>
        <dbReference type="PROSITE-ProRule" id="PRU00169"/>
    </source>
</evidence>
<keyword evidence="1 5" id="KW-0597">Phosphoprotein</keyword>
<dbReference type="PROSITE" id="PS50043">
    <property type="entry name" value="HTH_LUXR_2"/>
    <property type="match status" value="1"/>
</dbReference>
<dbReference type="Pfam" id="PF00072">
    <property type="entry name" value="Response_reg"/>
    <property type="match status" value="1"/>
</dbReference>
<evidence type="ECO:0000256" key="4">
    <source>
        <dbReference type="ARBA" id="ARBA00023163"/>
    </source>
</evidence>
<dbReference type="PROSITE" id="PS50110">
    <property type="entry name" value="RESPONSE_REGULATORY"/>
    <property type="match status" value="1"/>
</dbReference>
<feature type="modified residue" description="4-aspartylphosphate" evidence="5">
    <location>
        <position position="55"/>
    </location>
</feature>
<dbReference type="SUPFAM" id="SSF52172">
    <property type="entry name" value="CheY-like"/>
    <property type="match status" value="1"/>
</dbReference>
<keyword evidence="2" id="KW-0805">Transcription regulation</keyword>
<dbReference type="PANTHER" id="PTHR43214:SF24">
    <property type="entry name" value="TRANSCRIPTIONAL REGULATORY PROTEIN NARL-RELATED"/>
    <property type="match status" value="1"/>
</dbReference>
<evidence type="ECO:0000256" key="2">
    <source>
        <dbReference type="ARBA" id="ARBA00023015"/>
    </source>
</evidence>
<dbReference type="PRINTS" id="PR00038">
    <property type="entry name" value="HTHLUXR"/>
</dbReference>
<dbReference type="InterPro" id="IPR000792">
    <property type="entry name" value="Tscrpt_reg_LuxR_C"/>
</dbReference>
<dbReference type="Pfam" id="PF00196">
    <property type="entry name" value="GerE"/>
    <property type="match status" value="1"/>
</dbReference>
<evidence type="ECO:0000256" key="3">
    <source>
        <dbReference type="ARBA" id="ARBA00023125"/>
    </source>
</evidence>
<organism evidence="8 9">
    <name type="scientific">Streptosporangium vulgare</name>
    <dbReference type="NCBI Taxonomy" id="46190"/>
    <lineage>
        <taxon>Bacteria</taxon>
        <taxon>Bacillati</taxon>
        <taxon>Actinomycetota</taxon>
        <taxon>Actinomycetes</taxon>
        <taxon>Streptosporangiales</taxon>
        <taxon>Streptosporangiaceae</taxon>
        <taxon>Streptosporangium</taxon>
    </lineage>
</organism>
<comment type="caution">
    <text evidence="8">The sequence shown here is derived from an EMBL/GenBank/DDBJ whole genome shotgun (WGS) entry which is preliminary data.</text>
</comment>
<keyword evidence="4" id="KW-0804">Transcription</keyword>
<dbReference type="Proteomes" id="UP001589610">
    <property type="component" value="Unassembled WGS sequence"/>
</dbReference>
<sequence>MTIRVLVCDDQDLVRAGYVTILSAQPDFDVVGQATDGIAAVEQARLLRPDIVIMDIRMPLLDGIEATRRLVGPGTAPGALRVLVVTTFNLDQYVFEALRAGASGFLLKDTPAETMIEGVRVVAAGHALIAPEVTRDLIGHFGARIREGNGGQADRVLAELTEREIDVLRLIVAGLSNPEIAAALFISRETVKTYVSRILAKLGLRDRIHAVVLAHRIGLFTGEP</sequence>
<dbReference type="Gene3D" id="3.40.50.2300">
    <property type="match status" value="1"/>
</dbReference>
<evidence type="ECO:0000259" key="7">
    <source>
        <dbReference type="PROSITE" id="PS50110"/>
    </source>
</evidence>
<dbReference type="RefSeq" id="WP_386164071.1">
    <property type="nucleotide sequence ID" value="NZ_JBHMBS010000066.1"/>
</dbReference>
<evidence type="ECO:0000313" key="9">
    <source>
        <dbReference type="Proteomes" id="UP001589610"/>
    </source>
</evidence>
<dbReference type="PROSITE" id="PS00622">
    <property type="entry name" value="HTH_LUXR_1"/>
    <property type="match status" value="1"/>
</dbReference>
<dbReference type="InterPro" id="IPR001789">
    <property type="entry name" value="Sig_transdc_resp-reg_receiver"/>
</dbReference>
<dbReference type="SUPFAM" id="SSF46894">
    <property type="entry name" value="C-terminal effector domain of the bipartite response regulators"/>
    <property type="match status" value="1"/>
</dbReference>
<evidence type="ECO:0000313" key="8">
    <source>
        <dbReference type="EMBL" id="MFB9682429.1"/>
    </source>
</evidence>
<gene>
    <name evidence="8" type="ORF">ACFFRH_43795</name>
</gene>
<dbReference type="SMART" id="SM00421">
    <property type="entry name" value="HTH_LUXR"/>
    <property type="match status" value="1"/>
</dbReference>
<reference evidence="8 9" key="1">
    <citation type="submission" date="2024-09" db="EMBL/GenBank/DDBJ databases">
        <authorList>
            <person name="Sun Q."/>
            <person name="Mori K."/>
        </authorList>
    </citation>
    <scope>NUCLEOTIDE SEQUENCE [LARGE SCALE GENOMIC DNA]</scope>
    <source>
        <strain evidence="8 9">JCM 3028</strain>
    </source>
</reference>
<proteinExistence type="predicted"/>
<accession>A0ABV5TTI2</accession>
<dbReference type="CDD" id="cd17535">
    <property type="entry name" value="REC_NarL-like"/>
    <property type="match status" value="1"/>
</dbReference>
<dbReference type="SMART" id="SM00448">
    <property type="entry name" value="REC"/>
    <property type="match status" value="1"/>
</dbReference>
<evidence type="ECO:0000256" key="1">
    <source>
        <dbReference type="ARBA" id="ARBA00022553"/>
    </source>
</evidence>
<dbReference type="InterPro" id="IPR058245">
    <property type="entry name" value="NreC/VraR/RcsB-like_REC"/>
</dbReference>
<name>A0ABV5TTI2_9ACTN</name>
<evidence type="ECO:0000259" key="6">
    <source>
        <dbReference type="PROSITE" id="PS50043"/>
    </source>
</evidence>
<dbReference type="InterPro" id="IPR039420">
    <property type="entry name" value="WalR-like"/>
</dbReference>
<feature type="domain" description="HTH luxR-type" evidence="6">
    <location>
        <begin position="153"/>
        <end position="218"/>
    </location>
</feature>
<feature type="domain" description="Response regulatory" evidence="7">
    <location>
        <begin position="4"/>
        <end position="123"/>
    </location>
</feature>
<dbReference type="CDD" id="cd06170">
    <property type="entry name" value="LuxR_C_like"/>
    <property type="match status" value="1"/>
</dbReference>
<dbReference type="InterPro" id="IPR011006">
    <property type="entry name" value="CheY-like_superfamily"/>
</dbReference>
<keyword evidence="3" id="KW-0238">DNA-binding</keyword>
<keyword evidence="9" id="KW-1185">Reference proteome</keyword>
<protein>
    <submittedName>
        <fullName evidence="8">Response regulator</fullName>
    </submittedName>
</protein>